<dbReference type="AlphaFoldDB" id="A0A4Z0HZY0"/>
<dbReference type="RefSeq" id="WP_135358646.1">
    <property type="nucleotide sequence ID" value="NZ_RWJZ01000001.1"/>
</dbReference>
<comment type="caution">
    <text evidence="1">The sequence shown here is derived from an EMBL/GenBank/DDBJ whole genome shotgun (WGS) entry which is preliminary data.</text>
</comment>
<gene>
    <name evidence="1" type="ORF">EJD98_00595</name>
</gene>
<evidence type="ECO:0000313" key="2">
    <source>
        <dbReference type="Proteomes" id="UP000297792"/>
    </source>
</evidence>
<evidence type="ECO:0000313" key="1">
    <source>
        <dbReference type="EMBL" id="TGB47462.1"/>
    </source>
</evidence>
<dbReference type="Proteomes" id="UP000297792">
    <property type="component" value="Unassembled WGS sequence"/>
</dbReference>
<protein>
    <recommendedName>
        <fullName evidence="3">ESX-1 secretion-associated protein EspH</fullName>
    </recommendedName>
</protein>
<organism evidence="1 2">
    <name type="scientific">Mycolicibacterium peregrinum</name>
    <name type="common">Mycobacterium peregrinum</name>
    <dbReference type="NCBI Taxonomy" id="43304"/>
    <lineage>
        <taxon>Bacteria</taxon>
        <taxon>Bacillati</taxon>
        <taxon>Actinomycetota</taxon>
        <taxon>Actinomycetes</taxon>
        <taxon>Mycobacteriales</taxon>
        <taxon>Mycobacteriaceae</taxon>
        <taxon>Mycolicibacterium</taxon>
    </lineage>
</organism>
<name>A0A4Z0HZY0_MYCPR</name>
<dbReference type="EMBL" id="RWKA01000001">
    <property type="protein sequence ID" value="TGB47462.1"/>
    <property type="molecule type" value="Genomic_DNA"/>
</dbReference>
<evidence type="ECO:0008006" key="3">
    <source>
        <dbReference type="Google" id="ProtNLM"/>
    </source>
</evidence>
<proteinExistence type="predicted"/>
<keyword evidence="2" id="KW-1185">Reference proteome</keyword>
<sequence length="192" mass="20715">MTGIYDESDSGHDLDALDFGDSQIVDVPSDLDVLAEVYTPEETGYDRTGCDDTELDAIPDSAPVPEQDDWDVLSGPEEADDEVVPVIQAMNTPGTVACAVFLSGTVSHVSLDSSVTSLDEAQLAEEIRVVADVATKKASALLHINVVETLVEQGWNLREAREFVEANVPFTTPQQAYEAELALGARHSEHQE</sequence>
<accession>A0A4Z0HZY0</accession>
<reference evidence="1 2" key="1">
    <citation type="submission" date="2018-12" db="EMBL/GenBank/DDBJ databases">
        <title>Draft genome sequences of Mycolicibacterium peregrinum isolated from a pig with lymphadenitis and from soil on the same Japanese pig farm.</title>
        <authorList>
            <person name="Komatsu T."/>
            <person name="Ohya K."/>
            <person name="Sawai K."/>
            <person name="Odoi J.O."/>
            <person name="Otsu K."/>
            <person name="Ota A."/>
            <person name="Ito T."/>
            <person name="Kawai M."/>
            <person name="Maruyama F."/>
        </authorList>
    </citation>
    <scope>NUCLEOTIDE SEQUENCE [LARGE SCALE GENOMIC DNA]</scope>
    <source>
        <strain evidence="1 2">138</strain>
    </source>
</reference>